<keyword evidence="3" id="KW-1185">Reference proteome</keyword>
<dbReference type="Proteomes" id="UP000299102">
    <property type="component" value="Unassembled WGS sequence"/>
</dbReference>
<organism evidence="2 3">
    <name type="scientific">Eumeta variegata</name>
    <name type="common">Bagworm moth</name>
    <name type="synonym">Eumeta japonica</name>
    <dbReference type="NCBI Taxonomy" id="151549"/>
    <lineage>
        <taxon>Eukaryota</taxon>
        <taxon>Metazoa</taxon>
        <taxon>Ecdysozoa</taxon>
        <taxon>Arthropoda</taxon>
        <taxon>Hexapoda</taxon>
        <taxon>Insecta</taxon>
        <taxon>Pterygota</taxon>
        <taxon>Neoptera</taxon>
        <taxon>Endopterygota</taxon>
        <taxon>Lepidoptera</taxon>
        <taxon>Glossata</taxon>
        <taxon>Ditrysia</taxon>
        <taxon>Tineoidea</taxon>
        <taxon>Psychidae</taxon>
        <taxon>Oiketicinae</taxon>
        <taxon>Eumeta</taxon>
    </lineage>
</organism>
<reference evidence="2 3" key="1">
    <citation type="journal article" date="2019" name="Commun. Biol.">
        <title>The bagworm genome reveals a unique fibroin gene that provides high tensile strength.</title>
        <authorList>
            <person name="Kono N."/>
            <person name="Nakamura H."/>
            <person name="Ohtoshi R."/>
            <person name="Tomita M."/>
            <person name="Numata K."/>
            <person name="Arakawa K."/>
        </authorList>
    </citation>
    <scope>NUCLEOTIDE SEQUENCE [LARGE SCALE GENOMIC DNA]</scope>
</reference>
<feature type="compositionally biased region" description="Basic and acidic residues" evidence="1">
    <location>
        <begin position="39"/>
        <end position="57"/>
    </location>
</feature>
<dbReference type="EMBL" id="BGZK01001510">
    <property type="protein sequence ID" value="GBP81415.1"/>
    <property type="molecule type" value="Genomic_DNA"/>
</dbReference>
<feature type="region of interest" description="Disordered" evidence="1">
    <location>
        <begin position="36"/>
        <end position="109"/>
    </location>
</feature>
<evidence type="ECO:0000313" key="3">
    <source>
        <dbReference type="Proteomes" id="UP000299102"/>
    </source>
</evidence>
<evidence type="ECO:0000256" key="1">
    <source>
        <dbReference type="SAM" id="MobiDB-lite"/>
    </source>
</evidence>
<dbReference type="AlphaFoldDB" id="A0A4C1Z460"/>
<protein>
    <submittedName>
        <fullName evidence="2">Uncharacterized protein</fullName>
    </submittedName>
</protein>
<name>A0A4C1Z460_EUMVA</name>
<sequence>MRQNGRIFYRVNLRASFFLRLQRSVDRSIRYEFQPDTSARSHEKQSRQTDRRTDRLRSYTIRVPIEAPSPENIKDHRQTNEGAPGRPVAPAPRAAARPRRDRIKVNNGASTIKPVTKARHPCIQLTRM</sequence>
<accession>A0A4C1Z460</accession>
<feature type="compositionally biased region" description="Low complexity" evidence="1">
    <location>
        <begin position="83"/>
        <end position="95"/>
    </location>
</feature>
<comment type="caution">
    <text evidence="2">The sequence shown here is derived from an EMBL/GenBank/DDBJ whole genome shotgun (WGS) entry which is preliminary data.</text>
</comment>
<gene>
    <name evidence="2" type="ORF">EVAR_59417_1</name>
</gene>
<proteinExistence type="predicted"/>
<evidence type="ECO:0000313" key="2">
    <source>
        <dbReference type="EMBL" id="GBP81415.1"/>
    </source>
</evidence>